<name>A0A848BV16_9FIRM</name>
<dbReference type="Pfam" id="PF13177">
    <property type="entry name" value="DNA_pol3_delta2"/>
    <property type="match status" value="1"/>
</dbReference>
<dbReference type="InterPro" id="IPR015199">
    <property type="entry name" value="DNA_pol_III_delta_C"/>
</dbReference>
<dbReference type="EMBL" id="JABAFG010000001">
    <property type="protein sequence ID" value="NME27156.1"/>
    <property type="molecule type" value="Genomic_DNA"/>
</dbReference>
<evidence type="ECO:0000256" key="2">
    <source>
        <dbReference type="ARBA" id="ARBA00014363"/>
    </source>
</evidence>
<evidence type="ECO:0000256" key="1">
    <source>
        <dbReference type="ARBA" id="ARBA00012417"/>
    </source>
</evidence>
<dbReference type="Gene3D" id="3.40.50.300">
    <property type="entry name" value="P-loop containing nucleotide triphosphate hydrolases"/>
    <property type="match status" value="1"/>
</dbReference>
<dbReference type="EC" id="2.7.7.7" evidence="1"/>
<dbReference type="RefSeq" id="WP_170087023.1">
    <property type="nucleotide sequence ID" value="NZ_JABAFG010000001.1"/>
</dbReference>
<dbReference type="AlphaFoldDB" id="A0A848BV16"/>
<dbReference type="InterPro" id="IPR050238">
    <property type="entry name" value="DNA_Rep/Repair_Clamp_Loader"/>
</dbReference>
<keyword evidence="4" id="KW-0548">Nucleotidyltransferase</keyword>
<comment type="catalytic activity">
    <reaction evidence="7">
        <text>DNA(n) + a 2'-deoxyribonucleoside 5'-triphosphate = DNA(n+1) + diphosphate</text>
        <dbReference type="Rhea" id="RHEA:22508"/>
        <dbReference type="Rhea" id="RHEA-COMP:17339"/>
        <dbReference type="Rhea" id="RHEA-COMP:17340"/>
        <dbReference type="ChEBI" id="CHEBI:33019"/>
        <dbReference type="ChEBI" id="CHEBI:61560"/>
        <dbReference type="ChEBI" id="CHEBI:173112"/>
        <dbReference type="EC" id="2.7.7.7"/>
    </reaction>
</comment>
<feature type="domain" description="DNA polymerase III delta subunit C-terminal" evidence="8">
    <location>
        <begin position="212"/>
        <end position="316"/>
    </location>
</feature>
<evidence type="ECO:0000256" key="7">
    <source>
        <dbReference type="ARBA" id="ARBA00049244"/>
    </source>
</evidence>
<accession>A0A848BV16</accession>
<evidence type="ECO:0000256" key="4">
    <source>
        <dbReference type="ARBA" id="ARBA00022695"/>
    </source>
</evidence>
<gene>
    <name evidence="9" type="ORF">HF872_00740</name>
</gene>
<comment type="caution">
    <text evidence="9">The sequence shown here is derived from an EMBL/GenBank/DDBJ whole genome shotgun (WGS) entry which is preliminary data.</text>
</comment>
<dbReference type="Proteomes" id="UP000591071">
    <property type="component" value="Unassembled WGS sequence"/>
</dbReference>
<evidence type="ECO:0000313" key="10">
    <source>
        <dbReference type="Proteomes" id="UP000591071"/>
    </source>
</evidence>
<keyword evidence="3" id="KW-0808">Transferase</keyword>
<protein>
    <recommendedName>
        <fullName evidence="2">DNA polymerase III subunit delta'</fullName>
        <ecNumber evidence="1">2.7.7.7</ecNumber>
    </recommendedName>
</protein>
<keyword evidence="6" id="KW-0239">DNA-directed DNA polymerase</keyword>
<dbReference type="InterPro" id="IPR027417">
    <property type="entry name" value="P-loop_NTPase"/>
</dbReference>
<evidence type="ECO:0000313" key="9">
    <source>
        <dbReference type="EMBL" id="NME27156.1"/>
    </source>
</evidence>
<dbReference type="PANTHER" id="PTHR11669">
    <property type="entry name" value="REPLICATION FACTOR C / DNA POLYMERASE III GAMMA-TAU SUBUNIT"/>
    <property type="match status" value="1"/>
</dbReference>
<dbReference type="PANTHER" id="PTHR11669:SF8">
    <property type="entry name" value="DNA POLYMERASE III SUBUNIT DELTA"/>
    <property type="match status" value="1"/>
</dbReference>
<dbReference type="CDD" id="cd00009">
    <property type="entry name" value="AAA"/>
    <property type="match status" value="1"/>
</dbReference>
<proteinExistence type="predicted"/>
<reference evidence="9 10" key="1">
    <citation type="submission" date="2020-04" db="EMBL/GenBank/DDBJ databases">
        <authorList>
            <person name="Hitch T.C.A."/>
            <person name="Wylensek D."/>
            <person name="Clavel T."/>
        </authorList>
    </citation>
    <scope>NUCLEOTIDE SEQUENCE [LARGE SCALE GENOMIC DNA]</scope>
    <source>
        <strain evidence="9 10">Oil-RF-744-FAT-WT-6-1</strain>
    </source>
</reference>
<dbReference type="SUPFAM" id="SSF52540">
    <property type="entry name" value="P-loop containing nucleoside triphosphate hydrolases"/>
    <property type="match status" value="1"/>
</dbReference>
<evidence type="ECO:0000256" key="3">
    <source>
        <dbReference type="ARBA" id="ARBA00022679"/>
    </source>
</evidence>
<evidence type="ECO:0000256" key="6">
    <source>
        <dbReference type="ARBA" id="ARBA00022932"/>
    </source>
</evidence>
<sequence length="330" mass="36911">MSQDYFDAVIGHETVKARLRRLIAEERLPHAMIFAGPEGLGKALMARAVAETISDRPLLADFTHLSCDADTPFIEDGGTVFYLDVIGTMLRVDQFRQLQEKLMLRASGSRVCIINHVETMNKEFANRMLKTLEEPPEGVHFILVTSQPDLLLPTIVSRCAIISFEPVGDEEMLDGLVRQYGGTAESYRQAVLWGGGNVARVLALKEGKGLEALQQALSFLQVMARHACPYAKWHSISAGWTDQESQEVFRWIQMLIRDMVVMRSGVPAGRLRLGQYAHEVSELLPAWPDSCIFSLQHVLDEAGEAILRHVNVRLVWDAVCIRFIRAKGGI</sequence>
<keyword evidence="5" id="KW-0235">DNA replication</keyword>
<dbReference type="Pfam" id="PF09115">
    <property type="entry name" value="DNApol3-delta_C"/>
    <property type="match status" value="1"/>
</dbReference>
<dbReference type="GO" id="GO:0006261">
    <property type="term" value="P:DNA-templated DNA replication"/>
    <property type="evidence" value="ECO:0007669"/>
    <property type="project" value="TreeGrafter"/>
</dbReference>
<evidence type="ECO:0000259" key="8">
    <source>
        <dbReference type="Pfam" id="PF09115"/>
    </source>
</evidence>
<organism evidence="9 10">
    <name type="scientific">Megasphaera hexanoica</name>
    <dbReference type="NCBI Taxonomy" id="1675036"/>
    <lineage>
        <taxon>Bacteria</taxon>
        <taxon>Bacillati</taxon>
        <taxon>Bacillota</taxon>
        <taxon>Negativicutes</taxon>
        <taxon>Veillonellales</taxon>
        <taxon>Veillonellaceae</taxon>
        <taxon>Megasphaera</taxon>
    </lineage>
</organism>
<evidence type="ECO:0000256" key="5">
    <source>
        <dbReference type="ARBA" id="ARBA00022705"/>
    </source>
</evidence>